<accession>A0A0F9HDY5</accession>
<feature type="non-terminal residue" evidence="1">
    <location>
        <position position="52"/>
    </location>
</feature>
<reference evidence="1" key="1">
    <citation type="journal article" date="2015" name="Nature">
        <title>Complex archaea that bridge the gap between prokaryotes and eukaryotes.</title>
        <authorList>
            <person name="Spang A."/>
            <person name="Saw J.H."/>
            <person name="Jorgensen S.L."/>
            <person name="Zaremba-Niedzwiedzka K."/>
            <person name="Martijn J."/>
            <person name="Lind A.E."/>
            <person name="van Eijk R."/>
            <person name="Schleper C."/>
            <person name="Guy L."/>
            <person name="Ettema T.J."/>
        </authorList>
    </citation>
    <scope>NUCLEOTIDE SEQUENCE</scope>
</reference>
<dbReference type="EMBL" id="LAZR01023030">
    <property type="protein sequence ID" value="KKL79900.1"/>
    <property type="molecule type" value="Genomic_DNA"/>
</dbReference>
<comment type="caution">
    <text evidence="1">The sequence shown here is derived from an EMBL/GenBank/DDBJ whole genome shotgun (WGS) entry which is preliminary data.</text>
</comment>
<proteinExistence type="predicted"/>
<name>A0A0F9HDY5_9ZZZZ</name>
<protein>
    <submittedName>
        <fullName evidence="1">Uncharacterized protein</fullName>
    </submittedName>
</protein>
<dbReference type="AlphaFoldDB" id="A0A0F9HDY5"/>
<gene>
    <name evidence="1" type="ORF">LCGC14_2010160</name>
</gene>
<organism evidence="1">
    <name type="scientific">marine sediment metagenome</name>
    <dbReference type="NCBI Taxonomy" id="412755"/>
    <lineage>
        <taxon>unclassified sequences</taxon>
        <taxon>metagenomes</taxon>
        <taxon>ecological metagenomes</taxon>
    </lineage>
</organism>
<sequence>MASTNTGNFAASFVEGFFGQKQKQQDRESKNKIIKMQTKLIEAQLATMQGKI</sequence>
<evidence type="ECO:0000313" key="1">
    <source>
        <dbReference type="EMBL" id="KKL79900.1"/>
    </source>
</evidence>